<keyword evidence="2" id="KW-1185">Reference proteome</keyword>
<evidence type="ECO:0000313" key="1">
    <source>
        <dbReference type="EMBL" id="NHC33530.1"/>
    </source>
</evidence>
<dbReference type="AlphaFoldDB" id="A0A9X5E174"/>
<dbReference type="OrthoDB" id="420681at2"/>
<evidence type="ECO:0000313" key="2">
    <source>
        <dbReference type="Proteomes" id="UP000031532"/>
    </source>
</evidence>
<dbReference type="InterPro" id="IPR021373">
    <property type="entry name" value="DUF2993"/>
</dbReference>
<gene>
    <name evidence="1" type="ORF">QH73_0002440</name>
</gene>
<protein>
    <submittedName>
        <fullName evidence="1">DUF2993 domain-containing protein</fullName>
    </submittedName>
</protein>
<proteinExistence type="predicted"/>
<name>A0A9X5E174_9CYAN</name>
<accession>A0A9X5E174</accession>
<organism evidence="1 2">
    <name type="scientific">Scytonema millei VB511283</name>
    <dbReference type="NCBI Taxonomy" id="1245923"/>
    <lineage>
        <taxon>Bacteria</taxon>
        <taxon>Bacillati</taxon>
        <taxon>Cyanobacteriota</taxon>
        <taxon>Cyanophyceae</taxon>
        <taxon>Nostocales</taxon>
        <taxon>Scytonemataceae</taxon>
        <taxon>Scytonema</taxon>
    </lineage>
</organism>
<dbReference type="Proteomes" id="UP000031532">
    <property type="component" value="Unassembled WGS sequence"/>
</dbReference>
<dbReference type="Pfam" id="PF11209">
    <property type="entry name" value="LmeA"/>
    <property type="match status" value="1"/>
</dbReference>
<dbReference type="EMBL" id="JTJC03000001">
    <property type="protein sequence ID" value="NHC33530.1"/>
    <property type="molecule type" value="Genomic_DNA"/>
</dbReference>
<comment type="caution">
    <text evidence="1">The sequence shown here is derived from an EMBL/GenBank/DDBJ whole genome shotgun (WGS) entry which is preliminary data.</text>
</comment>
<reference evidence="1 2" key="1">
    <citation type="journal article" date="2015" name="Genome Announc.">
        <title>Draft Genome Sequence of the Terrestrial Cyanobacterium Scytonema millei VB511283, Isolated from Eastern India.</title>
        <authorList>
            <person name="Sen D."/>
            <person name="Chandrababunaidu M.M."/>
            <person name="Singh D."/>
            <person name="Sanghi N."/>
            <person name="Ghorai A."/>
            <person name="Mishra G.P."/>
            <person name="Madduluri M."/>
            <person name="Adhikary S.P."/>
            <person name="Tripathy S."/>
        </authorList>
    </citation>
    <scope>NUCLEOTIDE SEQUENCE [LARGE SCALE GENOMIC DNA]</scope>
    <source>
        <strain evidence="1 2">VB511283</strain>
    </source>
</reference>
<sequence>MDNEPRLDEKVIDTVAELGISSQVDNADKIDVDIQTNLLKLILGQADSVDFTGQGVVIQKDIRLQEIEVQTDKVDVNPLSAIFGKVELERPLDAIAKIVITEPDLNRALNSDYVLKKARNFKLNVDGQTVILEMQQMQLQLPGDNKMLFDGKVLLHEKGETQPLSFTATFRPRTQKQPVIVENFQCDRGEGISFAIALSLMEKVKQWMELPYFDLEGIALRVEEMTAQAGQLALQLQIRMKQIPQDLM</sequence>